<reference evidence="1 2" key="2">
    <citation type="journal article" date="2011" name="J. Bacteriol.">
        <title>Complete genome sequence of strain HTCC2503T of Parvularcula bermudensis, the type species of the order "Parvularculales" in the class Alphaproteobacteria.</title>
        <authorList>
            <person name="Oh H.M."/>
            <person name="Kang I."/>
            <person name="Vergin K.L."/>
            <person name="Kang D."/>
            <person name="Rhee K.H."/>
            <person name="Giovannoni S.J."/>
            <person name="Cho J.C."/>
        </authorList>
    </citation>
    <scope>NUCLEOTIDE SEQUENCE [LARGE SCALE GENOMIC DNA]</scope>
    <source>
        <strain evidence="2">ATCC BAA-594 / HTCC2503 / KCTC 12087</strain>
    </source>
</reference>
<protein>
    <submittedName>
        <fullName evidence="1">Uncharacterized protein</fullName>
    </submittedName>
</protein>
<dbReference type="Proteomes" id="UP000001302">
    <property type="component" value="Chromosome"/>
</dbReference>
<name>E0TE64_PARBH</name>
<dbReference type="EMBL" id="CP002156">
    <property type="protein sequence ID" value="ADM08885.1"/>
    <property type="molecule type" value="Genomic_DNA"/>
</dbReference>
<dbReference type="AlphaFoldDB" id="E0TE64"/>
<gene>
    <name evidence="1" type="ordered locus">PB2503_04052</name>
</gene>
<reference evidence="2" key="1">
    <citation type="submission" date="2010-08" db="EMBL/GenBank/DDBJ databases">
        <title>Genome sequence of Parvularcula bermudensis HTCC2503.</title>
        <authorList>
            <person name="Kang D.-M."/>
            <person name="Oh H.-M."/>
            <person name="Cho J.-C."/>
        </authorList>
    </citation>
    <scope>NUCLEOTIDE SEQUENCE [LARGE SCALE GENOMIC DNA]</scope>
    <source>
        <strain evidence="2">ATCC BAA-594 / HTCC2503 / KCTC 12087</strain>
    </source>
</reference>
<sequence length="254" mass="27175">MESRVLIVGGLSVCFWAGPGTAGASPWPRSPGELFSITRLETVASAESGEELEKERIETYTEFGLVGGFMLVAKSASVRETVISAETYDERMGMSDIDLAVQWSGGPEASPAALRVTYAPKTETRSLVFNDKARGADAAIALAAARGWSRPTGFLSLDAEWRLSLGEDADFLRGEIVWGRRGPLDVFVLLKLQGTAALSEAGPQGISYDVLRAEASALLPLPKLPDLQIGAQQDLAVRGYAPQSGVFAALWWGR</sequence>
<evidence type="ECO:0000313" key="2">
    <source>
        <dbReference type="Proteomes" id="UP000001302"/>
    </source>
</evidence>
<dbReference type="KEGG" id="pbr:PB2503_04052"/>
<evidence type="ECO:0000313" key="1">
    <source>
        <dbReference type="EMBL" id="ADM08885.1"/>
    </source>
</evidence>
<dbReference type="HOGENOM" id="CLU_1093480_0_0_5"/>
<organism evidence="1 2">
    <name type="scientific">Parvularcula bermudensis (strain ATCC BAA-594 / HTCC2503 / KCTC 12087)</name>
    <dbReference type="NCBI Taxonomy" id="314260"/>
    <lineage>
        <taxon>Bacteria</taxon>
        <taxon>Pseudomonadati</taxon>
        <taxon>Pseudomonadota</taxon>
        <taxon>Alphaproteobacteria</taxon>
        <taxon>Parvularculales</taxon>
        <taxon>Parvularculaceae</taxon>
        <taxon>Parvularcula</taxon>
    </lineage>
</organism>
<proteinExistence type="predicted"/>
<keyword evidence="2" id="KW-1185">Reference proteome</keyword>
<dbReference type="RefSeq" id="WP_013299859.1">
    <property type="nucleotide sequence ID" value="NC_014414.1"/>
</dbReference>
<accession>E0TE64</accession>
<dbReference type="STRING" id="314260.PB2503_04052"/>